<keyword evidence="1" id="KW-1133">Transmembrane helix</keyword>
<keyword evidence="1" id="KW-0812">Transmembrane</keyword>
<dbReference type="RefSeq" id="WP_098195654.1">
    <property type="nucleotide sequence ID" value="NZ_CP023777.1"/>
</dbReference>
<evidence type="ECO:0000256" key="1">
    <source>
        <dbReference type="SAM" id="Phobius"/>
    </source>
</evidence>
<keyword evidence="1" id="KW-0472">Membrane</keyword>
<feature type="transmembrane region" description="Helical" evidence="1">
    <location>
        <begin position="12"/>
        <end position="37"/>
    </location>
</feature>
<gene>
    <name evidence="2" type="ORF">COR50_20080</name>
</gene>
<protein>
    <recommendedName>
        <fullName evidence="4">DUF502 domain-containing protein</fullName>
    </recommendedName>
</protein>
<reference evidence="2 3" key="1">
    <citation type="submission" date="2017-10" db="EMBL/GenBank/DDBJ databases">
        <title>Paenichitinophaga pekingensis gen. nov., sp. nov., isolated from activated sludge.</title>
        <authorList>
            <person name="Jin D."/>
            <person name="Kong X."/>
            <person name="Deng Y."/>
            <person name="Bai Z."/>
        </authorList>
    </citation>
    <scope>NUCLEOTIDE SEQUENCE [LARGE SCALE GENOMIC DNA]</scope>
    <source>
        <strain evidence="2 3">13</strain>
    </source>
</reference>
<name>A0A291QZ72_9BACT</name>
<dbReference type="KEGG" id="cbae:COR50_20080"/>
<accession>A0A291QZ72</accession>
<sequence>MAFNNFKNILGRGIILAIPLGVIIYVFIRLIGMLATFIQPLAMKLGIQRILGEFTLIIFAVLLIIIFMYILGLLMGLSFIASLSKKMENLVYRLVPSLNQIKLLATEKLDFNTQLDSWKPVILYYEEKYSPAYVVEEDDQMITLFVIKGTTLSDGEILITKRDDVSLQEITTAQLHQFSRQYGKGFLSVVNKNPAKS</sequence>
<dbReference type="AlphaFoldDB" id="A0A291QZ72"/>
<dbReference type="Proteomes" id="UP000220133">
    <property type="component" value="Chromosome"/>
</dbReference>
<keyword evidence="3" id="KW-1185">Reference proteome</keyword>
<proteinExistence type="predicted"/>
<evidence type="ECO:0000313" key="3">
    <source>
        <dbReference type="Proteomes" id="UP000220133"/>
    </source>
</evidence>
<dbReference type="OrthoDB" id="677047at2"/>
<feature type="transmembrane region" description="Helical" evidence="1">
    <location>
        <begin position="57"/>
        <end position="83"/>
    </location>
</feature>
<evidence type="ECO:0000313" key="2">
    <source>
        <dbReference type="EMBL" id="ATL49286.1"/>
    </source>
</evidence>
<evidence type="ECO:0008006" key="4">
    <source>
        <dbReference type="Google" id="ProtNLM"/>
    </source>
</evidence>
<organism evidence="2 3">
    <name type="scientific">Chitinophaga caeni</name>
    <dbReference type="NCBI Taxonomy" id="2029983"/>
    <lineage>
        <taxon>Bacteria</taxon>
        <taxon>Pseudomonadati</taxon>
        <taxon>Bacteroidota</taxon>
        <taxon>Chitinophagia</taxon>
        <taxon>Chitinophagales</taxon>
        <taxon>Chitinophagaceae</taxon>
        <taxon>Chitinophaga</taxon>
    </lineage>
</organism>
<dbReference type="EMBL" id="CP023777">
    <property type="protein sequence ID" value="ATL49286.1"/>
    <property type="molecule type" value="Genomic_DNA"/>
</dbReference>